<comment type="caution">
    <text evidence="3">The sequence shown here is derived from an EMBL/GenBank/DDBJ whole genome shotgun (WGS) entry which is preliminary data.</text>
</comment>
<sequence length="339" mass="37914">MKYLKLLVVLLLSITLAACGDKSDEESADIKDDNKTEEATAETENKDDEEEETDDSSRTTESDVEADDSEESSSTTEGVTETESDDSATEDEVVGESEKEYKIGDDTTPLLGQKAMEFGQELEGKQPSSKTVDDVLGKVPNAANYILNNYLILRVKDGETANYDAVVTRSMIDESSPAKMYTEIADKQTGEFYMLSYEEEGKAYAYQNGTWTEQSLGDKEHAVYGLTNNLKSAAFDNKEVFKVFEDDDNYYLEYSGPQNKMTETLSEIYNFQYQNADLSTLKFNVVYSVDKDDNTLEDVIVISRVKGQNASQSLQIEVHAEFEDYGNHSANKIKRPEGL</sequence>
<organism evidence="3 4">
    <name type="scientific">Phocicoccus schoeneichii</name>
    <dbReference type="NCBI Taxonomy" id="1812261"/>
    <lineage>
        <taxon>Bacteria</taxon>
        <taxon>Bacillati</taxon>
        <taxon>Bacillota</taxon>
        <taxon>Bacilli</taxon>
        <taxon>Bacillales</taxon>
        <taxon>Salinicoccaceae</taxon>
        <taxon>Phocicoccus</taxon>
    </lineage>
</organism>
<feature type="region of interest" description="Disordered" evidence="1">
    <location>
        <begin position="21"/>
        <end position="108"/>
    </location>
</feature>
<dbReference type="Proteomes" id="UP000521032">
    <property type="component" value="Unassembled WGS sequence"/>
</dbReference>
<feature type="compositionally biased region" description="Basic and acidic residues" evidence="1">
    <location>
        <begin position="28"/>
        <end position="38"/>
    </location>
</feature>
<evidence type="ECO:0000313" key="4">
    <source>
        <dbReference type="Proteomes" id="UP000521032"/>
    </source>
</evidence>
<protein>
    <recommendedName>
        <fullName evidence="5">Lipoprotein</fullName>
    </recommendedName>
</protein>
<keyword evidence="2" id="KW-0732">Signal</keyword>
<proteinExistence type="predicted"/>
<feature type="compositionally biased region" description="Acidic residues" evidence="1">
    <location>
        <begin position="39"/>
        <end position="54"/>
    </location>
</feature>
<feature type="chain" id="PRO_5039298830" description="Lipoprotein" evidence="2">
    <location>
        <begin position="18"/>
        <end position="339"/>
    </location>
</feature>
<feature type="compositionally biased region" description="Basic and acidic residues" evidence="1">
    <location>
        <begin position="96"/>
        <end position="105"/>
    </location>
</feature>
<accession>A0A6V7RN34</accession>
<feature type="compositionally biased region" description="Acidic residues" evidence="1">
    <location>
        <begin position="62"/>
        <end position="71"/>
    </location>
</feature>
<feature type="signal peptide" evidence="2">
    <location>
        <begin position="1"/>
        <end position="17"/>
    </location>
</feature>
<evidence type="ECO:0000313" key="3">
    <source>
        <dbReference type="EMBL" id="CAD2079423.1"/>
    </source>
</evidence>
<reference evidence="3 4" key="1">
    <citation type="submission" date="2020-07" db="EMBL/GenBank/DDBJ databases">
        <authorList>
            <person name="Criscuolo A."/>
        </authorList>
    </citation>
    <scope>NUCLEOTIDE SEQUENCE [LARGE SCALE GENOMIC DNA]</scope>
    <source>
        <strain evidence="4">CIP 111030</strain>
    </source>
</reference>
<feature type="compositionally biased region" description="Acidic residues" evidence="1">
    <location>
        <begin position="80"/>
        <end position="95"/>
    </location>
</feature>
<evidence type="ECO:0008006" key="5">
    <source>
        <dbReference type="Google" id="ProtNLM"/>
    </source>
</evidence>
<gene>
    <name evidence="3" type="ORF">JEOSCH030_01632</name>
</gene>
<evidence type="ECO:0000256" key="2">
    <source>
        <dbReference type="SAM" id="SignalP"/>
    </source>
</evidence>
<dbReference type="RefSeq" id="WP_186088438.1">
    <property type="nucleotide sequence ID" value="NZ_BMDB01000004.1"/>
</dbReference>
<keyword evidence="4" id="KW-1185">Reference proteome</keyword>
<dbReference type="PROSITE" id="PS51257">
    <property type="entry name" value="PROKAR_LIPOPROTEIN"/>
    <property type="match status" value="1"/>
</dbReference>
<evidence type="ECO:0000256" key="1">
    <source>
        <dbReference type="SAM" id="MobiDB-lite"/>
    </source>
</evidence>
<name>A0A6V7RN34_9BACL</name>
<dbReference type="EMBL" id="CAJEWE010000011">
    <property type="protein sequence ID" value="CAD2079423.1"/>
    <property type="molecule type" value="Genomic_DNA"/>
</dbReference>
<dbReference type="AlphaFoldDB" id="A0A6V7RN34"/>